<dbReference type="GeneID" id="62230113"/>
<dbReference type="RefSeq" id="XP_038812423.1">
    <property type="nucleotide sequence ID" value="XM_038950959.1"/>
</dbReference>
<protein>
    <submittedName>
        <fullName evidence="2">Uncharacterized protein</fullName>
    </submittedName>
</protein>
<accession>A0ABQ7ITA0</accession>
<evidence type="ECO:0000313" key="2">
    <source>
        <dbReference type="EMBL" id="KAF7933630.1"/>
    </source>
</evidence>
<comment type="caution">
    <text evidence="2">The sequence shown here is derived from an EMBL/GenBank/DDBJ whole genome shotgun (WGS) entry which is preliminary data.</text>
</comment>
<proteinExistence type="predicted"/>
<reference evidence="2 3" key="1">
    <citation type="journal article" date="2020" name="Genome Biol. Evol.">
        <title>Comparative genomics of Sclerotiniaceae.</title>
        <authorList>
            <person name="Valero Jimenez C.A."/>
            <person name="Steentjes M."/>
            <person name="Scholten O.E."/>
            <person name="Van Kan J.A.L."/>
        </authorList>
    </citation>
    <scope>NUCLEOTIDE SEQUENCE [LARGE SCALE GENOMIC DNA]</scope>
    <source>
        <strain evidence="2 3">B1</strain>
    </source>
</reference>
<keyword evidence="3" id="KW-1185">Reference proteome</keyword>
<dbReference type="EMBL" id="RCSX01000006">
    <property type="protein sequence ID" value="KAF7933630.1"/>
    <property type="molecule type" value="Genomic_DNA"/>
</dbReference>
<evidence type="ECO:0000256" key="1">
    <source>
        <dbReference type="SAM" id="MobiDB-lite"/>
    </source>
</evidence>
<name>A0ABQ7ITA0_9HELO</name>
<feature type="compositionally biased region" description="Low complexity" evidence="1">
    <location>
        <begin position="139"/>
        <end position="151"/>
    </location>
</feature>
<organism evidence="2 3">
    <name type="scientific">Botrytis deweyae</name>
    <dbReference type="NCBI Taxonomy" id="2478750"/>
    <lineage>
        <taxon>Eukaryota</taxon>
        <taxon>Fungi</taxon>
        <taxon>Dikarya</taxon>
        <taxon>Ascomycota</taxon>
        <taxon>Pezizomycotina</taxon>
        <taxon>Leotiomycetes</taxon>
        <taxon>Helotiales</taxon>
        <taxon>Sclerotiniaceae</taxon>
        <taxon>Botrytis</taxon>
    </lineage>
</organism>
<dbReference type="Proteomes" id="UP000783213">
    <property type="component" value="Unassembled WGS sequence"/>
</dbReference>
<sequence length="151" mass="17256">MDQFQCLRIVVLIGTKSTHTYHKKQYLRQVYCVWRMCWYNLITYERCAPPPQRPQHQRVALARVCSLGDVPNMIRCNEVFDEEPPASDYYRARDLTIPCPMCEQDFIFAKLRPNPGNGSGGGVVQKPTRCQRFKDKFKSSSSGTTSGNAGT</sequence>
<evidence type="ECO:0000313" key="3">
    <source>
        <dbReference type="Proteomes" id="UP000783213"/>
    </source>
</evidence>
<feature type="region of interest" description="Disordered" evidence="1">
    <location>
        <begin position="117"/>
        <end position="151"/>
    </location>
</feature>
<gene>
    <name evidence="2" type="ORF">EAE98_003339</name>
</gene>